<sequence>MQGRSCCGAAAVPIRGRPGVGRRVPINSASMAALRPIALHDLQRSHANTCTSLTSLIYSVRRAVICTYTIEWQKRGLPHVHLLVWLVNKIRPNQIDSVISAEVRKKEEDPVLFEIVKKHMVHGPCGTLNRNSPCMRDSKCSKKFPKPFQTQTSTSDDGYPKYRRRSPDQGGQSATVRNYNIDNRWIVPYNPLLLKIFDAHINVELCSSMKSIQYVTKYNNKGSDQATFSIQSPNEVETYQSGRYICSSEAVWRILSFEVHDRAPTIVHLAVHLENGQRVYFTENNIQEVVNNPRDTTLTAFFKLCAQDDFAKTLIYNRVPSYYTWNQSSKTFQRRKQGTAVDGFPGIKKTDALGRVYVIHPNNSECFHLRMLLDVVKGPTSFAHLRTIQGVIYNTYQMACKAMGLLEDDSHWENTLSEAAICSSATSLRHLFAIIVAFCQVTDFVSLWNKFRENTASDILIRQRRELVSDDLQYEQNIFDEALFELNKVVQLLSRGTEKTFLINLLLTKVRSTGKIALAVASSGIAATLLEGGRTAHSTFKLPLKIATDDNNSVCSVSKQSNTGKLIRDCSLIVWDEATMSNKTSVEALDRTMRDLRSKNAPMGGCVILF</sequence>
<dbReference type="EC" id="5.6.2.3" evidence="1"/>
<accession>A0A4C1TL40</accession>
<dbReference type="GO" id="GO:0006281">
    <property type="term" value="P:DNA repair"/>
    <property type="evidence" value="ECO:0007669"/>
    <property type="project" value="UniProtKB-KW"/>
</dbReference>
<feature type="domain" description="DNA helicase Pif1-like DEAD-box helicase" evidence="3">
    <location>
        <begin position="494"/>
        <end position="610"/>
    </location>
</feature>
<dbReference type="GO" id="GO:0000723">
    <property type="term" value="P:telomere maintenance"/>
    <property type="evidence" value="ECO:0007669"/>
    <property type="project" value="InterPro"/>
</dbReference>
<dbReference type="GO" id="GO:0006310">
    <property type="term" value="P:DNA recombination"/>
    <property type="evidence" value="ECO:0007669"/>
    <property type="project" value="UniProtKB-KW"/>
</dbReference>
<keyword evidence="1" id="KW-0378">Hydrolase</keyword>
<gene>
    <name evidence="4" type="ORF">EVAR_92226_1</name>
</gene>
<dbReference type="AlphaFoldDB" id="A0A4C1TL40"/>
<comment type="cofactor">
    <cofactor evidence="1">
        <name>Mg(2+)</name>
        <dbReference type="ChEBI" id="CHEBI:18420"/>
    </cofactor>
</comment>
<keyword evidence="1" id="KW-0067">ATP-binding</keyword>
<proteinExistence type="inferred from homology"/>
<dbReference type="EMBL" id="BGZK01000070">
    <property type="protein sequence ID" value="GBP15222.1"/>
    <property type="molecule type" value="Genomic_DNA"/>
</dbReference>
<comment type="caution">
    <text evidence="4">The sequence shown here is derived from an EMBL/GenBank/DDBJ whole genome shotgun (WGS) entry which is preliminary data.</text>
</comment>
<dbReference type="InterPro" id="IPR027417">
    <property type="entry name" value="P-loop_NTPase"/>
</dbReference>
<evidence type="ECO:0000313" key="5">
    <source>
        <dbReference type="Proteomes" id="UP000299102"/>
    </source>
</evidence>
<name>A0A4C1TL40_EUMVA</name>
<feature type="region of interest" description="Disordered" evidence="2">
    <location>
        <begin position="145"/>
        <end position="175"/>
    </location>
</feature>
<dbReference type="InterPro" id="IPR010285">
    <property type="entry name" value="DNA_helicase_pif1-like_DEAD"/>
</dbReference>
<keyword evidence="1" id="KW-0233">DNA recombination</keyword>
<dbReference type="Pfam" id="PF05970">
    <property type="entry name" value="PIF1"/>
    <property type="match status" value="1"/>
</dbReference>
<dbReference type="Proteomes" id="UP000299102">
    <property type="component" value="Unassembled WGS sequence"/>
</dbReference>
<evidence type="ECO:0000256" key="2">
    <source>
        <dbReference type="SAM" id="MobiDB-lite"/>
    </source>
</evidence>
<organism evidence="4 5">
    <name type="scientific">Eumeta variegata</name>
    <name type="common">Bagworm moth</name>
    <name type="synonym">Eumeta japonica</name>
    <dbReference type="NCBI Taxonomy" id="151549"/>
    <lineage>
        <taxon>Eukaryota</taxon>
        <taxon>Metazoa</taxon>
        <taxon>Ecdysozoa</taxon>
        <taxon>Arthropoda</taxon>
        <taxon>Hexapoda</taxon>
        <taxon>Insecta</taxon>
        <taxon>Pterygota</taxon>
        <taxon>Neoptera</taxon>
        <taxon>Endopterygota</taxon>
        <taxon>Lepidoptera</taxon>
        <taxon>Glossata</taxon>
        <taxon>Ditrysia</taxon>
        <taxon>Tineoidea</taxon>
        <taxon>Psychidae</taxon>
        <taxon>Oiketicinae</taxon>
        <taxon>Eumeta</taxon>
    </lineage>
</organism>
<comment type="catalytic activity">
    <reaction evidence="1">
        <text>ATP + H2O = ADP + phosphate + H(+)</text>
        <dbReference type="Rhea" id="RHEA:13065"/>
        <dbReference type="ChEBI" id="CHEBI:15377"/>
        <dbReference type="ChEBI" id="CHEBI:15378"/>
        <dbReference type="ChEBI" id="CHEBI:30616"/>
        <dbReference type="ChEBI" id="CHEBI:43474"/>
        <dbReference type="ChEBI" id="CHEBI:456216"/>
        <dbReference type="EC" id="5.6.2.3"/>
    </reaction>
</comment>
<dbReference type="GO" id="GO:0043139">
    <property type="term" value="F:5'-3' DNA helicase activity"/>
    <property type="evidence" value="ECO:0007669"/>
    <property type="project" value="UniProtKB-EC"/>
</dbReference>
<dbReference type="GO" id="GO:0016887">
    <property type="term" value="F:ATP hydrolysis activity"/>
    <property type="evidence" value="ECO:0007669"/>
    <property type="project" value="RHEA"/>
</dbReference>
<keyword evidence="1" id="KW-0227">DNA damage</keyword>
<evidence type="ECO:0000259" key="3">
    <source>
        <dbReference type="Pfam" id="PF05970"/>
    </source>
</evidence>
<dbReference type="GO" id="GO:0005524">
    <property type="term" value="F:ATP binding"/>
    <property type="evidence" value="ECO:0007669"/>
    <property type="project" value="UniProtKB-KW"/>
</dbReference>
<keyword evidence="1" id="KW-0234">DNA repair</keyword>
<dbReference type="PANTHER" id="PTHR10492:SF57">
    <property type="entry name" value="ATP-DEPENDENT DNA HELICASE"/>
    <property type="match status" value="1"/>
</dbReference>
<evidence type="ECO:0000256" key="1">
    <source>
        <dbReference type="RuleBase" id="RU363044"/>
    </source>
</evidence>
<dbReference type="PANTHER" id="PTHR10492">
    <property type="match status" value="1"/>
</dbReference>
<dbReference type="OrthoDB" id="1728974at2759"/>
<keyword evidence="5" id="KW-1185">Reference proteome</keyword>
<dbReference type="Gene3D" id="3.40.50.300">
    <property type="entry name" value="P-loop containing nucleotide triphosphate hydrolases"/>
    <property type="match status" value="1"/>
</dbReference>
<keyword evidence="1" id="KW-0547">Nucleotide-binding</keyword>
<comment type="similarity">
    <text evidence="1">Belongs to the helicase family.</text>
</comment>
<protein>
    <recommendedName>
        <fullName evidence="1">ATP-dependent DNA helicase</fullName>
        <ecNumber evidence="1">5.6.2.3</ecNumber>
    </recommendedName>
</protein>
<keyword evidence="1" id="KW-0347">Helicase</keyword>
<reference evidence="4 5" key="1">
    <citation type="journal article" date="2019" name="Commun. Biol.">
        <title>The bagworm genome reveals a unique fibroin gene that provides high tensile strength.</title>
        <authorList>
            <person name="Kono N."/>
            <person name="Nakamura H."/>
            <person name="Ohtoshi R."/>
            <person name="Tomita M."/>
            <person name="Numata K."/>
            <person name="Arakawa K."/>
        </authorList>
    </citation>
    <scope>NUCLEOTIDE SEQUENCE [LARGE SCALE GENOMIC DNA]</scope>
</reference>
<evidence type="ECO:0000313" key="4">
    <source>
        <dbReference type="EMBL" id="GBP15222.1"/>
    </source>
</evidence>